<dbReference type="OrthoDB" id="2411602at2759"/>
<evidence type="ECO:0000259" key="1">
    <source>
        <dbReference type="Pfam" id="PF05362"/>
    </source>
</evidence>
<sequence>MGEIWVDGTVHKVGGLIPKLMGAKKLGVEFIILPAEMEDEHNALTEEQKQQITPIFISNFEEIFPVLFPNFVKFVVLLLFVTE</sequence>
<dbReference type="GO" id="GO:0004176">
    <property type="term" value="F:ATP-dependent peptidase activity"/>
    <property type="evidence" value="ECO:0007669"/>
    <property type="project" value="InterPro"/>
</dbReference>
<organism evidence="2 3">
    <name type="scientific">Meloidogyne enterolobii</name>
    <name type="common">Root-knot nematode worm</name>
    <name type="synonym">Meloidogyne mayaguensis</name>
    <dbReference type="NCBI Taxonomy" id="390850"/>
    <lineage>
        <taxon>Eukaryota</taxon>
        <taxon>Metazoa</taxon>
        <taxon>Ecdysozoa</taxon>
        <taxon>Nematoda</taxon>
        <taxon>Chromadorea</taxon>
        <taxon>Rhabditida</taxon>
        <taxon>Tylenchina</taxon>
        <taxon>Tylenchomorpha</taxon>
        <taxon>Tylenchoidea</taxon>
        <taxon>Meloidogynidae</taxon>
        <taxon>Meloidogyninae</taxon>
        <taxon>Meloidogyne</taxon>
    </lineage>
</organism>
<dbReference type="InterPro" id="IPR008269">
    <property type="entry name" value="Lon_proteolytic"/>
</dbReference>
<dbReference type="InterPro" id="IPR014721">
    <property type="entry name" value="Ribsml_uS5_D2-typ_fold_subgr"/>
</dbReference>
<feature type="domain" description="Lon proteolytic" evidence="1">
    <location>
        <begin position="2"/>
        <end position="67"/>
    </location>
</feature>
<dbReference type="Proteomes" id="UP000580250">
    <property type="component" value="Unassembled WGS sequence"/>
</dbReference>
<gene>
    <name evidence="2" type="ORF">MENT_LOCUS38194</name>
</gene>
<dbReference type="InterPro" id="IPR020568">
    <property type="entry name" value="Ribosomal_Su5_D2-typ_SF"/>
</dbReference>
<reference evidence="2 3" key="1">
    <citation type="submission" date="2020-08" db="EMBL/GenBank/DDBJ databases">
        <authorList>
            <person name="Koutsovoulos G."/>
            <person name="Danchin GJ E."/>
        </authorList>
    </citation>
    <scope>NUCLEOTIDE SEQUENCE [LARGE SCALE GENOMIC DNA]</scope>
</reference>
<dbReference type="Pfam" id="PF05362">
    <property type="entry name" value="Lon_C"/>
    <property type="match status" value="1"/>
</dbReference>
<protein>
    <recommendedName>
        <fullName evidence="1">Lon proteolytic domain-containing protein</fullName>
    </recommendedName>
</protein>
<evidence type="ECO:0000313" key="3">
    <source>
        <dbReference type="Proteomes" id="UP000580250"/>
    </source>
</evidence>
<proteinExistence type="predicted"/>
<name>A0A6V7WFG5_MELEN</name>
<dbReference type="GO" id="GO:0006508">
    <property type="term" value="P:proteolysis"/>
    <property type="evidence" value="ECO:0007669"/>
    <property type="project" value="InterPro"/>
</dbReference>
<evidence type="ECO:0000313" key="2">
    <source>
        <dbReference type="EMBL" id="CAD2185746.1"/>
    </source>
</evidence>
<comment type="caution">
    <text evidence="2">The sequence shown here is derived from an EMBL/GenBank/DDBJ whole genome shotgun (WGS) entry which is preliminary data.</text>
</comment>
<dbReference type="AlphaFoldDB" id="A0A6V7WFG5"/>
<dbReference type="SUPFAM" id="SSF54211">
    <property type="entry name" value="Ribosomal protein S5 domain 2-like"/>
    <property type="match status" value="1"/>
</dbReference>
<accession>A0A6V7WFG5</accession>
<dbReference type="EMBL" id="CAJEWN010000558">
    <property type="protein sequence ID" value="CAD2185746.1"/>
    <property type="molecule type" value="Genomic_DNA"/>
</dbReference>
<dbReference type="GO" id="GO:0004252">
    <property type="term" value="F:serine-type endopeptidase activity"/>
    <property type="evidence" value="ECO:0007669"/>
    <property type="project" value="InterPro"/>
</dbReference>
<dbReference type="Gene3D" id="3.30.230.10">
    <property type="match status" value="1"/>
</dbReference>